<organism evidence="1 2">
    <name type="scientific">Desulfallas thermosapovorans DSM 6562</name>
    <dbReference type="NCBI Taxonomy" id="1121431"/>
    <lineage>
        <taxon>Bacteria</taxon>
        <taxon>Bacillati</taxon>
        <taxon>Bacillota</taxon>
        <taxon>Clostridia</taxon>
        <taxon>Eubacteriales</taxon>
        <taxon>Desulfallaceae</taxon>
        <taxon>Desulfallas</taxon>
    </lineage>
</organism>
<reference evidence="1 2" key="1">
    <citation type="submission" date="2019-07" db="EMBL/GenBank/DDBJ databases">
        <title>Genomic Encyclopedia of Type Strains, Phase I: the one thousand microbial genomes (KMG-I) project.</title>
        <authorList>
            <person name="Kyrpides N."/>
        </authorList>
    </citation>
    <scope>NUCLEOTIDE SEQUENCE [LARGE SCALE GENOMIC DNA]</scope>
    <source>
        <strain evidence="1 2">DSM 6562</strain>
    </source>
</reference>
<gene>
    <name evidence="1" type="ORF">LX24_00445</name>
</gene>
<evidence type="ECO:0000313" key="2">
    <source>
        <dbReference type="Proteomes" id="UP000323166"/>
    </source>
</evidence>
<dbReference type="AlphaFoldDB" id="A0A5S4ZYP3"/>
<sequence>MKQEAEELGIALKGSFGDEVNVKFVDVSTEAVKDYPKIESILPRVRLPLTVINDEPRFHGGISAEVISDALRDMQKKQNN</sequence>
<evidence type="ECO:0000313" key="1">
    <source>
        <dbReference type="EMBL" id="TYO97261.1"/>
    </source>
</evidence>
<name>A0A5S4ZYP3_9FIRM</name>
<accession>A0A5S4ZYP3</accession>
<dbReference type="EMBL" id="VNHM01000002">
    <property type="protein sequence ID" value="TYO97261.1"/>
    <property type="molecule type" value="Genomic_DNA"/>
</dbReference>
<dbReference type="Proteomes" id="UP000323166">
    <property type="component" value="Unassembled WGS sequence"/>
</dbReference>
<proteinExistence type="predicted"/>
<keyword evidence="2" id="KW-1185">Reference proteome</keyword>
<comment type="caution">
    <text evidence="1">The sequence shown here is derived from an EMBL/GenBank/DDBJ whole genome shotgun (WGS) entry which is preliminary data.</text>
</comment>
<dbReference type="RefSeq" id="WP_166510514.1">
    <property type="nucleotide sequence ID" value="NZ_VNHM01000002.1"/>
</dbReference>
<protein>
    <submittedName>
        <fullName evidence="1">Uncharacterized protein</fullName>
    </submittedName>
</protein>